<evidence type="ECO:0000313" key="1">
    <source>
        <dbReference type="EMBL" id="MPD03750.1"/>
    </source>
</evidence>
<dbReference type="AlphaFoldDB" id="A0A5B7K9I6"/>
<proteinExistence type="predicted"/>
<sequence>MRQPDVLGGRECVMPDVSRTFHIGIMGSHAAGLLHTAFFAYKPVPALPYVPLLNVHRELLQFIFILIEQQRHIPPLHRNITLIPPYFSIFSPRRLQQSEYEEDIYKLLEDEVFLLQSALHPCHPDYLPRNFTVGIALRQVTKSDSETLPFLTATIFKDYRDD</sequence>
<keyword evidence="1" id="KW-0328">Glycosyltransferase</keyword>
<reference evidence="1 2" key="1">
    <citation type="submission" date="2019-05" db="EMBL/GenBank/DDBJ databases">
        <title>Another draft genome of Portunus trituberculatus and its Hox gene families provides insights of decapod evolution.</title>
        <authorList>
            <person name="Jeong J.-H."/>
            <person name="Song I."/>
            <person name="Kim S."/>
            <person name="Choi T."/>
            <person name="Kim D."/>
            <person name="Ryu S."/>
            <person name="Kim W."/>
        </authorList>
    </citation>
    <scope>NUCLEOTIDE SEQUENCE [LARGE SCALE GENOMIC DNA]</scope>
    <source>
        <tissue evidence="1">Muscle</tissue>
    </source>
</reference>
<keyword evidence="1" id="KW-0808">Transferase</keyword>
<dbReference type="Proteomes" id="UP000324222">
    <property type="component" value="Unassembled WGS sequence"/>
</dbReference>
<keyword evidence="2" id="KW-1185">Reference proteome</keyword>
<organism evidence="1 2">
    <name type="scientific">Portunus trituberculatus</name>
    <name type="common">Swimming crab</name>
    <name type="synonym">Neptunus trituberculatus</name>
    <dbReference type="NCBI Taxonomy" id="210409"/>
    <lineage>
        <taxon>Eukaryota</taxon>
        <taxon>Metazoa</taxon>
        <taxon>Ecdysozoa</taxon>
        <taxon>Arthropoda</taxon>
        <taxon>Crustacea</taxon>
        <taxon>Multicrustacea</taxon>
        <taxon>Malacostraca</taxon>
        <taxon>Eumalacostraca</taxon>
        <taxon>Eucarida</taxon>
        <taxon>Decapoda</taxon>
        <taxon>Pleocyemata</taxon>
        <taxon>Brachyura</taxon>
        <taxon>Eubrachyura</taxon>
        <taxon>Portunoidea</taxon>
        <taxon>Portunidae</taxon>
        <taxon>Portuninae</taxon>
        <taxon>Portunus</taxon>
    </lineage>
</organism>
<name>A0A5B7K9I6_PORTR</name>
<accession>A0A5B7K9I6</accession>
<gene>
    <name evidence="1" type="primary">POMGNT1_4</name>
    <name evidence="1" type="ORF">E2C01_099401</name>
</gene>
<dbReference type="GO" id="GO:0016757">
    <property type="term" value="F:glycosyltransferase activity"/>
    <property type="evidence" value="ECO:0007669"/>
    <property type="project" value="UniProtKB-KW"/>
</dbReference>
<evidence type="ECO:0000313" key="2">
    <source>
        <dbReference type="Proteomes" id="UP000324222"/>
    </source>
</evidence>
<comment type="caution">
    <text evidence="1">The sequence shown here is derived from an EMBL/GenBank/DDBJ whole genome shotgun (WGS) entry which is preliminary data.</text>
</comment>
<dbReference type="OrthoDB" id="440755at2759"/>
<protein>
    <submittedName>
        <fullName evidence="1">Protein O-linked-mannose beta-1,2-N-acetylglucosaminyltransferase 1</fullName>
    </submittedName>
</protein>
<dbReference type="EMBL" id="VSRR010137702">
    <property type="protein sequence ID" value="MPD03750.1"/>
    <property type="molecule type" value="Genomic_DNA"/>
</dbReference>